<feature type="domain" description="NAD-dependent epimerase/dehydratase" evidence="1">
    <location>
        <begin position="5"/>
        <end position="157"/>
    </location>
</feature>
<dbReference type="InterPro" id="IPR051783">
    <property type="entry name" value="NAD(P)-dependent_oxidoreduct"/>
</dbReference>
<dbReference type="GO" id="GO:0005737">
    <property type="term" value="C:cytoplasm"/>
    <property type="evidence" value="ECO:0007669"/>
    <property type="project" value="TreeGrafter"/>
</dbReference>
<comment type="caution">
    <text evidence="2">The sequence shown here is derived from an EMBL/GenBank/DDBJ whole genome shotgun (WGS) entry which is preliminary data.</text>
</comment>
<dbReference type="STRING" id="1300341.I595_1878"/>
<dbReference type="PATRIC" id="fig|1300341.3.peg.2064"/>
<reference evidence="2 3" key="1">
    <citation type="submission" date="2015-09" db="EMBL/GenBank/DDBJ databases">
        <title>Genome sequence of the marine flavobacterium Croceitalea dokdonensis DOKDO 023 that contains proton- and sodium-pumping rhodopsins.</title>
        <authorList>
            <person name="Kwon S.-K."/>
            <person name="Lee H.K."/>
            <person name="Kwak M.-J."/>
            <person name="Kim J.F."/>
        </authorList>
    </citation>
    <scope>NUCLEOTIDE SEQUENCE [LARGE SCALE GENOMIC DNA]</scope>
    <source>
        <strain evidence="2 3">DOKDO 023</strain>
    </source>
</reference>
<dbReference type="Proteomes" id="UP000050280">
    <property type="component" value="Unassembled WGS sequence"/>
</dbReference>
<evidence type="ECO:0000313" key="2">
    <source>
        <dbReference type="EMBL" id="KPM32228.1"/>
    </source>
</evidence>
<evidence type="ECO:0000259" key="1">
    <source>
        <dbReference type="Pfam" id="PF01370"/>
    </source>
</evidence>
<dbReference type="GO" id="GO:0004029">
    <property type="term" value="F:aldehyde dehydrogenase (NAD+) activity"/>
    <property type="evidence" value="ECO:0007669"/>
    <property type="project" value="TreeGrafter"/>
</dbReference>
<organism evidence="2 3">
    <name type="scientific">Croceitalea dokdonensis DOKDO 023</name>
    <dbReference type="NCBI Taxonomy" id="1300341"/>
    <lineage>
        <taxon>Bacteria</taxon>
        <taxon>Pseudomonadati</taxon>
        <taxon>Bacteroidota</taxon>
        <taxon>Flavobacteriia</taxon>
        <taxon>Flavobacteriales</taxon>
        <taxon>Flavobacteriaceae</taxon>
        <taxon>Croceitalea</taxon>
    </lineage>
</organism>
<name>A0A0N8H430_9FLAO</name>
<proteinExistence type="predicted"/>
<dbReference type="InterPro" id="IPR001509">
    <property type="entry name" value="Epimerase_deHydtase"/>
</dbReference>
<sequence length="255" mass="28286">MGTPLAVSLSKEGYRVKGSTTSTTKIKSLQKLGITPYIIRLMEEEIQGDLVDFLMDVNVLIINVPPGLRNPAKGSYFKRMELLLKAVRASTVKKVLFVSSTSVYGNVTGIITEQTEPQPQTLSAKHILAAEQLLRGTTTLETTVLRFGGLIGPQRHPVNTLSGKTGLENGNDTINLIHLDDCIAMIINILKKGYWNRTLNGVYPHHPTKKEYYTKKALELGIPPPSYVSTRAKKQPKIVKTADFYVKRHPFLTSI</sequence>
<dbReference type="PANTHER" id="PTHR48079:SF6">
    <property type="entry name" value="NAD(P)-BINDING DOMAIN-CONTAINING PROTEIN-RELATED"/>
    <property type="match status" value="1"/>
</dbReference>
<keyword evidence="3" id="KW-1185">Reference proteome</keyword>
<dbReference type="InterPro" id="IPR036291">
    <property type="entry name" value="NAD(P)-bd_dom_sf"/>
</dbReference>
<dbReference type="RefSeq" id="WP_262485533.1">
    <property type="nucleotide sequence ID" value="NZ_LDJX01000003.1"/>
</dbReference>
<dbReference type="Gene3D" id="3.40.50.720">
    <property type="entry name" value="NAD(P)-binding Rossmann-like Domain"/>
    <property type="match status" value="1"/>
</dbReference>
<dbReference type="PANTHER" id="PTHR48079">
    <property type="entry name" value="PROTEIN YEEZ"/>
    <property type="match status" value="1"/>
</dbReference>
<dbReference type="Pfam" id="PF01370">
    <property type="entry name" value="Epimerase"/>
    <property type="match status" value="1"/>
</dbReference>
<dbReference type="EMBL" id="LDJX01000003">
    <property type="protein sequence ID" value="KPM32228.1"/>
    <property type="molecule type" value="Genomic_DNA"/>
</dbReference>
<accession>A0A0N8H430</accession>
<dbReference type="AlphaFoldDB" id="A0A0N8H430"/>
<evidence type="ECO:0000313" key="3">
    <source>
        <dbReference type="Proteomes" id="UP000050280"/>
    </source>
</evidence>
<dbReference type="SUPFAM" id="SSF51735">
    <property type="entry name" value="NAD(P)-binding Rossmann-fold domains"/>
    <property type="match status" value="1"/>
</dbReference>
<protein>
    <submittedName>
        <fullName evidence="2">6-phosphogluconate dehydrogenase NAD-binding protein</fullName>
    </submittedName>
</protein>
<gene>
    <name evidence="2" type="ORF">I595_1878</name>
</gene>